<feature type="region of interest" description="Disordered" evidence="1">
    <location>
        <begin position="426"/>
        <end position="453"/>
    </location>
</feature>
<organism evidence="3 4">
    <name type="scientific">Nocardiopsis rhodophaea</name>
    <dbReference type="NCBI Taxonomy" id="280238"/>
    <lineage>
        <taxon>Bacteria</taxon>
        <taxon>Bacillati</taxon>
        <taxon>Actinomycetota</taxon>
        <taxon>Actinomycetes</taxon>
        <taxon>Streptosporangiales</taxon>
        <taxon>Nocardiopsidaceae</taxon>
        <taxon>Nocardiopsis</taxon>
    </lineage>
</organism>
<evidence type="ECO:0000256" key="1">
    <source>
        <dbReference type="SAM" id="MobiDB-lite"/>
    </source>
</evidence>
<feature type="region of interest" description="Disordered" evidence="1">
    <location>
        <begin position="669"/>
        <end position="710"/>
    </location>
</feature>
<dbReference type="Proteomes" id="UP001501585">
    <property type="component" value="Unassembled WGS sequence"/>
</dbReference>
<feature type="transmembrane region" description="Helical" evidence="2">
    <location>
        <begin position="65"/>
        <end position="84"/>
    </location>
</feature>
<feature type="transmembrane region" description="Helical" evidence="2">
    <location>
        <begin position="346"/>
        <end position="365"/>
    </location>
</feature>
<name>A0ABN2T4Q3_9ACTN</name>
<feature type="transmembrane region" description="Helical" evidence="2">
    <location>
        <begin position="272"/>
        <end position="289"/>
    </location>
</feature>
<keyword evidence="2" id="KW-1133">Transmembrane helix</keyword>
<reference evidence="3 4" key="1">
    <citation type="journal article" date="2019" name="Int. J. Syst. Evol. Microbiol.">
        <title>The Global Catalogue of Microorganisms (GCM) 10K type strain sequencing project: providing services to taxonomists for standard genome sequencing and annotation.</title>
        <authorList>
            <consortium name="The Broad Institute Genomics Platform"/>
            <consortium name="The Broad Institute Genome Sequencing Center for Infectious Disease"/>
            <person name="Wu L."/>
            <person name="Ma J."/>
        </authorList>
    </citation>
    <scope>NUCLEOTIDE SEQUENCE [LARGE SCALE GENOMIC DNA]</scope>
    <source>
        <strain evidence="3 4">JCM 15313</strain>
    </source>
</reference>
<feature type="transmembrane region" description="Helical" evidence="2">
    <location>
        <begin position="225"/>
        <end position="252"/>
    </location>
</feature>
<evidence type="ECO:0000313" key="4">
    <source>
        <dbReference type="Proteomes" id="UP001501585"/>
    </source>
</evidence>
<evidence type="ECO:0000313" key="3">
    <source>
        <dbReference type="EMBL" id="GAA1998744.1"/>
    </source>
</evidence>
<accession>A0ABN2T4Q3</accession>
<evidence type="ECO:0000256" key="2">
    <source>
        <dbReference type="SAM" id="Phobius"/>
    </source>
</evidence>
<dbReference type="EMBL" id="BAAAPC010000010">
    <property type="protein sequence ID" value="GAA1998744.1"/>
    <property type="molecule type" value="Genomic_DNA"/>
</dbReference>
<evidence type="ECO:0008006" key="5">
    <source>
        <dbReference type="Google" id="ProtNLM"/>
    </source>
</evidence>
<keyword evidence="2" id="KW-0472">Membrane</keyword>
<feature type="region of interest" description="Disordered" evidence="1">
    <location>
        <begin position="1"/>
        <end position="44"/>
    </location>
</feature>
<dbReference type="RefSeq" id="WP_344162570.1">
    <property type="nucleotide sequence ID" value="NZ_BAAAPC010000010.1"/>
</dbReference>
<gene>
    <name evidence="3" type="ORF">GCM10009799_27210</name>
</gene>
<feature type="transmembrane region" description="Helical" evidence="2">
    <location>
        <begin position="137"/>
        <end position="160"/>
    </location>
</feature>
<protein>
    <recommendedName>
        <fullName evidence="5">Glycosyltransferase RgtA/B/C/D-like domain-containing protein</fullName>
    </recommendedName>
</protein>
<feature type="transmembrane region" description="Helical" evidence="2">
    <location>
        <begin position="167"/>
        <end position="189"/>
    </location>
</feature>
<sequence>MPGPEGTRQEADGHGLNGGDPIPDVTSAPSTPAQADAATSSDGRSDQTLVRRAIAAADHGMRDPLVVLGGVLVLAAIALKIYVLRSAYFVEDDFLFFGNAAASNLTPDYLTSLHKGHLMPGAMLLAYIQTAIAPYDWGLAAGIMAAFQAGASAAVFRLLWVLFGRRWAILAPLSVYLFAPLTMPVLAWWSAALNAVPFQLAMALSLLWMVRYLRTGDPRYGWMTAGAVVLGMAFSVKAMFLPPLLFVVAAAFLVRGRFPKAFAATLERDMPFWVGMAALSVGHGLLYLAKQDTAQGEGAGLPKLDTAVTAARRLLGETFPAGTVGGPFEWGPVTPAGGLLNPSAPVVIGAWAVLALVIVVSLLVRRRSWRAWAIVLGYLLVVDIIPTLIARGRYEDAIGFDPRYVADAALVFALCLAFAYMPTREEDPGADGTGRGAHAGRADGTTAFRWTPPPKRARDVTIAATMAFILAAGYSTYAFADTLSGNRVRWYLDTVRAQMSEIPKEAGVYPRPVPADIVLPWNGPRRLSSHVLSPLADEGVAERLRDPGPADTALVFNDAGYLVPAKPKDDSAFFGKPDDEKCMSTLEGQVMWQVESFGGPTMILAINYKAETSTRIGVVLGDAWIDTELPAAPKGGMWYVPVSGAGNKLLLHTRKDELCMQWVTFGELEPQTDGNPWARQDADEDGGDGAKDEGSGDKTKKDEDDGEDGR</sequence>
<feature type="compositionally biased region" description="Basic and acidic residues" evidence="1">
    <location>
        <begin position="688"/>
        <end position="710"/>
    </location>
</feature>
<comment type="caution">
    <text evidence="3">The sequence shown here is derived from an EMBL/GenBank/DDBJ whole genome shotgun (WGS) entry which is preliminary data.</text>
</comment>
<keyword evidence="2" id="KW-0812">Transmembrane</keyword>
<feature type="transmembrane region" description="Helical" evidence="2">
    <location>
        <begin position="371"/>
        <end position="392"/>
    </location>
</feature>
<keyword evidence="4" id="KW-1185">Reference proteome</keyword>
<proteinExistence type="predicted"/>
<feature type="compositionally biased region" description="Polar residues" evidence="1">
    <location>
        <begin position="27"/>
        <end position="44"/>
    </location>
</feature>